<comment type="caution">
    <text evidence="1">The sequence shown here is derived from an EMBL/GenBank/DDBJ whole genome shotgun (WGS) entry which is preliminary data.</text>
</comment>
<dbReference type="EMBL" id="APAU02000054">
    <property type="protein sequence ID" value="EUB58834.1"/>
    <property type="molecule type" value="Genomic_DNA"/>
</dbReference>
<dbReference type="RefSeq" id="XP_024350030.1">
    <property type="nucleotide sequence ID" value="XM_024495507.1"/>
</dbReference>
<dbReference type="CTD" id="36341973"/>
<organism evidence="1 2">
    <name type="scientific">Echinococcus granulosus</name>
    <name type="common">Hydatid tapeworm</name>
    <dbReference type="NCBI Taxonomy" id="6210"/>
    <lineage>
        <taxon>Eukaryota</taxon>
        <taxon>Metazoa</taxon>
        <taxon>Spiralia</taxon>
        <taxon>Lophotrochozoa</taxon>
        <taxon>Platyhelminthes</taxon>
        <taxon>Cestoda</taxon>
        <taxon>Eucestoda</taxon>
        <taxon>Cyclophyllidea</taxon>
        <taxon>Taeniidae</taxon>
        <taxon>Echinococcus</taxon>
        <taxon>Echinococcus granulosus group</taxon>
    </lineage>
</organism>
<sequence length="82" mass="8962">MANRALVRCKVGVVVACAELERKVTSTQINSSFSNAHSFACANAPLRMLLLMKWKEQLLSSSVLQQFGGKTQRSSQFSGSNL</sequence>
<reference evidence="1 2" key="1">
    <citation type="journal article" date="2013" name="Nat. Genet.">
        <title>The genome of the hydatid tapeworm Echinococcus granulosus.</title>
        <authorList>
            <person name="Zheng H."/>
            <person name="Zhang W."/>
            <person name="Zhang L."/>
            <person name="Zhang Z."/>
            <person name="Li J."/>
            <person name="Lu G."/>
            <person name="Zhu Y."/>
            <person name="Wang Y."/>
            <person name="Huang Y."/>
            <person name="Liu J."/>
            <person name="Kang H."/>
            <person name="Chen J."/>
            <person name="Wang L."/>
            <person name="Chen A."/>
            <person name="Yu S."/>
            <person name="Gao Z."/>
            <person name="Jin L."/>
            <person name="Gu W."/>
            <person name="Wang Z."/>
            <person name="Zhao L."/>
            <person name="Shi B."/>
            <person name="Wen H."/>
            <person name="Lin R."/>
            <person name="Jones M.K."/>
            <person name="Brejova B."/>
            <person name="Vinar T."/>
            <person name="Zhao G."/>
            <person name="McManus D.P."/>
            <person name="Chen Z."/>
            <person name="Zhou Y."/>
            <person name="Wang S."/>
        </authorList>
    </citation>
    <scope>NUCLEOTIDE SEQUENCE [LARGE SCALE GENOMIC DNA]</scope>
</reference>
<dbReference type="Proteomes" id="UP000019149">
    <property type="component" value="Unassembled WGS sequence"/>
</dbReference>
<keyword evidence="2" id="KW-1185">Reference proteome</keyword>
<dbReference type="GeneID" id="36341973"/>
<gene>
    <name evidence="1" type="ORF">EGR_06258</name>
</gene>
<evidence type="ECO:0000313" key="2">
    <source>
        <dbReference type="Proteomes" id="UP000019149"/>
    </source>
</evidence>
<accession>W6UZ18</accession>
<name>W6UZ18_ECHGR</name>
<dbReference type="AlphaFoldDB" id="W6UZ18"/>
<protein>
    <submittedName>
        <fullName evidence="1">Uncharacterized protein</fullName>
    </submittedName>
</protein>
<evidence type="ECO:0000313" key="1">
    <source>
        <dbReference type="EMBL" id="EUB58834.1"/>
    </source>
</evidence>
<proteinExistence type="predicted"/>
<dbReference type="KEGG" id="egl:EGR_06258"/>